<dbReference type="EMBL" id="RXGB01009562">
    <property type="protein sequence ID" value="TMW84332.1"/>
    <property type="molecule type" value="Genomic_DNA"/>
</dbReference>
<reference evidence="2" key="1">
    <citation type="submission" date="2019-05" db="EMBL/GenBank/DDBJ databases">
        <title>The de novo reference genome and transcriptome assemblies of the wild tomato species Solanum chilense.</title>
        <authorList>
            <person name="Stam R."/>
            <person name="Nosenko T."/>
            <person name="Hoerger A.C."/>
            <person name="Stephan W."/>
            <person name="Seidel M.A."/>
            <person name="Kuhn J.M.M."/>
            <person name="Haberer G."/>
            <person name="Tellier A."/>
        </authorList>
    </citation>
    <scope>NUCLEOTIDE SEQUENCE</scope>
    <source>
        <tissue evidence="2">Mature leaves</tissue>
    </source>
</reference>
<evidence type="ECO:0000256" key="1">
    <source>
        <dbReference type="SAM" id="MobiDB-lite"/>
    </source>
</evidence>
<proteinExistence type="predicted"/>
<accession>A0A6N2APE9</accession>
<gene>
    <name evidence="2" type="ORF">EJD97_025402</name>
</gene>
<evidence type="ECO:0000313" key="2">
    <source>
        <dbReference type="EMBL" id="TMW84332.1"/>
    </source>
</evidence>
<comment type="caution">
    <text evidence="2">The sequence shown here is derived from an EMBL/GenBank/DDBJ whole genome shotgun (WGS) entry which is preliminary data.</text>
</comment>
<dbReference type="AlphaFoldDB" id="A0A6N2APE9"/>
<sequence length="109" mass="12283">MAQGSTQSSFFRDRERGLFQQRELERPLSHSLQDPKKRKNRKTWEAVRFSSRFAITVVETALAGLVNQTMIHLEGFLAVVGPTRYQPENCRNVGSPPKIHSSVMAVGLA</sequence>
<protein>
    <submittedName>
        <fullName evidence="2">Uncharacterized protein</fullName>
    </submittedName>
</protein>
<feature type="region of interest" description="Disordered" evidence="1">
    <location>
        <begin position="22"/>
        <end position="41"/>
    </location>
</feature>
<organism evidence="2">
    <name type="scientific">Solanum chilense</name>
    <name type="common">Tomato</name>
    <name type="synonym">Lycopersicon chilense</name>
    <dbReference type="NCBI Taxonomy" id="4083"/>
    <lineage>
        <taxon>Eukaryota</taxon>
        <taxon>Viridiplantae</taxon>
        <taxon>Streptophyta</taxon>
        <taxon>Embryophyta</taxon>
        <taxon>Tracheophyta</taxon>
        <taxon>Spermatophyta</taxon>
        <taxon>Magnoliopsida</taxon>
        <taxon>eudicotyledons</taxon>
        <taxon>Gunneridae</taxon>
        <taxon>Pentapetalae</taxon>
        <taxon>asterids</taxon>
        <taxon>lamiids</taxon>
        <taxon>Solanales</taxon>
        <taxon>Solanaceae</taxon>
        <taxon>Solanoideae</taxon>
        <taxon>Solaneae</taxon>
        <taxon>Solanum</taxon>
        <taxon>Solanum subgen. Lycopersicon</taxon>
    </lineage>
</organism>
<name>A0A6N2APE9_SOLCI</name>